<sequence>MRGARDNERSEVIGRANHVWCSGTEHRLRVCACAEDFLNVLDKWRPDLIWRTKNRLVPVAQPLLETFFDRPRTIKGAPVPLPKFSGYQDRHSPQDFLEKYSGYCIIEGIPSDRRLQLLPAALQGSAKQWWRFSGGHPDWQSFTSEFMAEFTAVDYKFKLEAELDRHTRHPAENLKQFIHVIAEYYDHIAEPVSDAKKVECVQRQMHPTFQDLTASMSFANLLEMAKAAGPIVEGPWHRLRYVPPPPMRNAQAAADLAFVYSSPHTQLQRPTKPSRPSNESGSWSLQQFRLLSVRGERRFVLQPRSGTPNLCHTLARRTHGAATLRHRNNSGERLRTLGFKRRSVSRDSSCQTAVSRVGNVAVLATLHVNALLLDHAAKPAVKQIAWEMDERSHFSGPRLHDVPASARNSWKQRTTA</sequence>
<protein>
    <submittedName>
        <fullName evidence="1">Uncharacterized protein</fullName>
    </submittedName>
</protein>
<organism evidence="1 2">
    <name type="scientific">Dermacentor silvarum</name>
    <name type="common">Tick</name>
    <dbReference type="NCBI Taxonomy" id="543639"/>
    <lineage>
        <taxon>Eukaryota</taxon>
        <taxon>Metazoa</taxon>
        <taxon>Ecdysozoa</taxon>
        <taxon>Arthropoda</taxon>
        <taxon>Chelicerata</taxon>
        <taxon>Arachnida</taxon>
        <taxon>Acari</taxon>
        <taxon>Parasitiformes</taxon>
        <taxon>Ixodida</taxon>
        <taxon>Ixodoidea</taxon>
        <taxon>Ixodidae</taxon>
        <taxon>Rhipicephalinae</taxon>
        <taxon>Dermacentor</taxon>
    </lineage>
</organism>
<comment type="caution">
    <text evidence="1">The sequence shown here is derived from an EMBL/GenBank/DDBJ whole genome shotgun (WGS) entry which is preliminary data.</text>
</comment>
<evidence type="ECO:0000313" key="2">
    <source>
        <dbReference type="Proteomes" id="UP000821865"/>
    </source>
</evidence>
<dbReference type="Proteomes" id="UP000821865">
    <property type="component" value="Chromosome 8"/>
</dbReference>
<evidence type="ECO:0000313" key="1">
    <source>
        <dbReference type="EMBL" id="KAH7936746.1"/>
    </source>
</evidence>
<reference evidence="1" key="1">
    <citation type="submission" date="2020-05" db="EMBL/GenBank/DDBJ databases">
        <title>Large-scale comparative analyses of tick genomes elucidate their genetic diversity and vector capacities.</title>
        <authorList>
            <person name="Jia N."/>
            <person name="Wang J."/>
            <person name="Shi W."/>
            <person name="Du L."/>
            <person name="Sun Y."/>
            <person name="Zhan W."/>
            <person name="Jiang J."/>
            <person name="Wang Q."/>
            <person name="Zhang B."/>
            <person name="Ji P."/>
            <person name="Sakyi L.B."/>
            <person name="Cui X."/>
            <person name="Yuan T."/>
            <person name="Jiang B."/>
            <person name="Yang W."/>
            <person name="Lam T.T.-Y."/>
            <person name="Chang Q."/>
            <person name="Ding S."/>
            <person name="Wang X."/>
            <person name="Zhu J."/>
            <person name="Ruan X."/>
            <person name="Zhao L."/>
            <person name="Wei J."/>
            <person name="Que T."/>
            <person name="Du C."/>
            <person name="Cheng J."/>
            <person name="Dai P."/>
            <person name="Han X."/>
            <person name="Huang E."/>
            <person name="Gao Y."/>
            <person name="Liu J."/>
            <person name="Shao H."/>
            <person name="Ye R."/>
            <person name="Li L."/>
            <person name="Wei W."/>
            <person name="Wang X."/>
            <person name="Wang C."/>
            <person name="Yang T."/>
            <person name="Huo Q."/>
            <person name="Li W."/>
            <person name="Guo W."/>
            <person name="Chen H."/>
            <person name="Zhou L."/>
            <person name="Ni X."/>
            <person name="Tian J."/>
            <person name="Zhou Y."/>
            <person name="Sheng Y."/>
            <person name="Liu T."/>
            <person name="Pan Y."/>
            <person name="Xia L."/>
            <person name="Li J."/>
            <person name="Zhao F."/>
            <person name="Cao W."/>
        </authorList>
    </citation>
    <scope>NUCLEOTIDE SEQUENCE</scope>
    <source>
        <strain evidence="1">Dsil-2018</strain>
    </source>
</reference>
<dbReference type="EMBL" id="CM023477">
    <property type="protein sequence ID" value="KAH7936746.1"/>
    <property type="molecule type" value="Genomic_DNA"/>
</dbReference>
<accession>A0ACB8C749</accession>
<proteinExistence type="predicted"/>
<gene>
    <name evidence="1" type="ORF">HPB49_003648</name>
</gene>
<keyword evidence="2" id="KW-1185">Reference proteome</keyword>
<name>A0ACB8C749_DERSI</name>